<dbReference type="InterPro" id="IPR046341">
    <property type="entry name" value="SET_dom_sf"/>
</dbReference>
<feature type="compositionally biased region" description="Polar residues" evidence="10">
    <location>
        <begin position="77"/>
        <end position="87"/>
    </location>
</feature>
<comment type="caution">
    <text evidence="11">The sequence shown here is derived from an EMBL/GenBank/DDBJ whole genome shotgun (WGS) entry which is preliminary data.</text>
</comment>
<dbReference type="PROSITE" id="PS50868">
    <property type="entry name" value="POST_SET"/>
    <property type="match status" value="1"/>
</dbReference>
<gene>
    <name evidence="11" type="ORF">Lalb_Chr24g0400631</name>
</gene>
<dbReference type="GO" id="GO:0005634">
    <property type="term" value="C:nucleus"/>
    <property type="evidence" value="ECO:0007669"/>
    <property type="project" value="UniProtKB-SubCell"/>
</dbReference>
<keyword evidence="5" id="KW-0949">S-adenosyl-L-methionine</keyword>
<keyword evidence="3 11" id="KW-0489">Methyltransferase</keyword>
<dbReference type="Gene3D" id="2.170.270.10">
    <property type="entry name" value="SET domain"/>
    <property type="match status" value="1"/>
</dbReference>
<proteinExistence type="predicted"/>
<name>A0A6A4MRX8_LUPAL</name>
<dbReference type="InterPro" id="IPR003616">
    <property type="entry name" value="Post-SET_dom"/>
</dbReference>
<evidence type="ECO:0000256" key="7">
    <source>
        <dbReference type="ARBA" id="ARBA00023242"/>
    </source>
</evidence>
<keyword evidence="6" id="KW-0156">Chromatin regulator</keyword>
<evidence type="ECO:0000256" key="6">
    <source>
        <dbReference type="ARBA" id="ARBA00022853"/>
    </source>
</evidence>
<keyword evidence="8" id="KW-0137">Centromere</keyword>
<dbReference type="PANTHER" id="PTHR45660:SF13">
    <property type="entry name" value="HISTONE-LYSINE N-METHYLTRANSFERASE SETMAR"/>
    <property type="match status" value="1"/>
</dbReference>
<keyword evidence="4 11" id="KW-0808">Transferase</keyword>
<feature type="region of interest" description="Disordered" evidence="10">
    <location>
        <begin position="77"/>
        <end position="176"/>
    </location>
</feature>
<dbReference type="InterPro" id="IPR015947">
    <property type="entry name" value="PUA-like_sf"/>
</dbReference>
<evidence type="ECO:0000313" key="12">
    <source>
        <dbReference type="Proteomes" id="UP000447434"/>
    </source>
</evidence>
<evidence type="ECO:0000256" key="8">
    <source>
        <dbReference type="ARBA" id="ARBA00023328"/>
    </source>
</evidence>
<dbReference type="PROSITE" id="PS51015">
    <property type="entry name" value="YDG"/>
    <property type="match status" value="1"/>
</dbReference>
<sequence>MEHNFGQHSVPAPGSFDKSRVLNIKPIRTLVPVFPSPSNPSSLSNPNGGAPFVCVSPSGPYPTGVEPLYPFFVSPESQRLSEKNAQTPGGRHVPTGPISNAVPINSFRTPTRDTNGDVGSSRGKNKNGGQFTEEDGYVEMNEVDADDGTGDGSHKRKSGRQGRKSKGAGGASSNANPEAVANDIFKSINPLVFDVLSQPDGSRDSVTYTLLVYEVLKRKLGQLEETARDIAGAKRPDLKAGALMLTKGIRANSKKSFGAVSGVEIGDIFYFRIELCLVGLHAPSMAGIDYIGSKISQEEEPLAVSIVSSGGYEDNVEDGDVLIYTGQGGANKEKGASDQKLERGNLALEKSMHRGNDIRVMRGLTDLAHPTGKVYIYDGLYKIQNTWVEKAKNGFNVFKYKLVRCPGQPAAYMIWKSIQQWTEKKAPRTGVILPDLTSSAEKIPVCLVNDVDDEKGPAYFTYSPTLKNLKPTAPMESFAGCSCIGGCQPGNHNCPCMQKNGGYLSYSAMGILADLKSVVYECGPSCQCPPTCRNRVSQGGLKIRLEVFRTKDKGWGLRSWDPIRAGTFICEYAGEVIDNARVEELVGENEDDYIFDSTRIYQQLDIFPSDTEAPKIPSPLYITAKNEGNVARFMNHSCSPNVLWRPVVRENKNESDLHVAFYAIRHIPPMMELTYDYGTVLSLKAGQKKKKCSCGSVKCRGYFC</sequence>
<keyword evidence="12" id="KW-1185">Reference proteome</keyword>
<dbReference type="GO" id="GO:0032259">
    <property type="term" value="P:methylation"/>
    <property type="evidence" value="ECO:0007669"/>
    <property type="project" value="UniProtKB-KW"/>
</dbReference>
<dbReference type="Pfam" id="PF05033">
    <property type="entry name" value="Pre-SET"/>
    <property type="match status" value="1"/>
</dbReference>
<dbReference type="Pfam" id="PF02182">
    <property type="entry name" value="SAD_SRA"/>
    <property type="match status" value="1"/>
</dbReference>
<dbReference type="FunFam" id="2.30.280.10:FF:000003">
    <property type="entry name" value="Histone-lysine N-methyltransferase, H3 lysine-9 specific SUVH5"/>
    <property type="match status" value="1"/>
</dbReference>
<dbReference type="GO" id="GO:0042054">
    <property type="term" value="F:histone methyltransferase activity"/>
    <property type="evidence" value="ECO:0007669"/>
    <property type="project" value="InterPro"/>
</dbReference>
<keyword evidence="7 9" id="KW-0539">Nucleus</keyword>
<dbReference type="GO" id="GO:0000775">
    <property type="term" value="C:chromosome, centromeric region"/>
    <property type="evidence" value="ECO:0007669"/>
    <property type="project" value="UniProtKB-SubCell"/>
</dbReference>
<evidence type="ECO:0000313" key="11">
    <source>
        <dbReference type="EMBL" id="KAE9586326.1"/>
    </source>
</evidence>
<dbReference type="GO" id="GO:0008270">
    <property type="term" value="F:zinc ion binding"/>
    <property type="evidence" value="ECO:0007669"/>
    <property type="project" value="InterPro"/>
</dbReference>
<comment type="subcellular location">
    <subcellularLocation>
        <location evidence="1">Chromosome</location>
        <location evidence="1">Centromere</location>
    </subcellularLocation>
    <subcellularLocation>
        <location evidence="9">Nucleus</location>
    </subcellularLocation>
</comment>
<dbReference type="InterPro" id="IPR003105">
    <property type="entry name" value="SRA_YDG"/>
</dbReference>
<dbReference type="PROSITE" id="PS50280">
    <property type="entry name" value="SET"/>
    <property type="match status" value="1"/>
</dbReference>
<dbReference type="AlphaFoldDB" id="A0A6A4MRX8"/>
<evidence type="ECO:0000256" key="4">
    <source>
        <dbReference type="ARBA" id="ARBA00022679"/>
    </source>
</evidence>
<dbReference type="InterPro" id="IPR051357">
    <property type="entry name" value="H3K9_HMTase_SUVAR3-9"/>
</dbReference>
<feature type="compositionally biased region" description="Basic residues" evidence="10">
    <location>
        <begin position="154"/>
        <end position="166"/>
    </location>
</feature>
<dbReference type="PROSITE" id="PS50867">
    <property type="entry name" value="PRE_SET"/>
    <property type="match status" value="1"/>
</dbReference>
<evidence type="ECO:0000256" key="10">
    <source>
        <dbReference type="SAM" id="MobiDB-lite"/>
    </source>
</evidence>
<dbReference type="PANTHER" id="PTHR45660">
    <property type="entry name" value="HISTONE-LYSINE N-METHYLTRANSFERASE SETMAR"/>
    <property type="match status" value="1"/>
</dbReference>
<dbReference type="Gene3D" id="2.30.280.10">
    <property type="entry name" value="SRA-YDG"/>
    <property type="match status" value="1"/>
</dbReference>
<dbReference type="OrthoDB" id="5792673at2759"/>
<protein>
    <submittedName>
        <fullName evidence="11">Putative histone-lysine N-methyltransferase chromatin remodeling SET family</fullName>
    </submittedName>
</protein>
<dbReference type="SMART" id="SM00468">
    <property type="entry name" value="PreSET"/>
    <property type="match status" value="1"/>
</dbReference>
<dbReference type="InterPro" id="IPR007728">
    <property type="entry name" value="Pre-SET_dom"/>
</dbReference>
<dbReference type="EMBL" id="WOCE01000024">
    <property type="protein sequence ID" value="KAE9586326.1"/>
    <property type="molecule type" value="Genomic_DNA"/>
</dbReference>
<dbReference type="SMART" id="SM00466">
    <property type="entry name" value="SRA"/>
    <property type="match status" value="1"/>
</dbReference>
<dbReference type="GO" id="GO:0003690">
    <property type="term" value="F:double-stranded DNA binding"/>
    <property type="evidence" value="ECO:0007669"/>
    <property type="project" value="TreeGrafter"/>
</dbReference>
<dbReference type="SMART" id="SM00317">
    <property type="entry name" value="SET"/>
    <property type="match status" value="1"/>
</dbReference>
<reference evidence="12" key="1">
    <citation type="journal article" date="2020" name="Nat. Commun.">
        <title>Genome sequence of the cluster root forming white lupin.</title>
        <authorList>
            <person name="Hufnagel B."/>
            <person name="Marques A."/>
            <person name="Soriano A."/>
            <person name="Marques L."/>
            <person name="Divol F."/>
            <person name="Doumas P."/>
            <person name="Sallet E."/>
            <person name="Mancinotti D."/>
            <person name="Carrere S."/>
            <person name="Marande W."/>
            <person name="Arribat S."/>
            <person name="Keller J."/>
            <person name="Huneau C."/>
            <person name="Blein T."/>
            <person name="Aime D."/>
            <person name="Laguerre M."/>
            <person name="Taylor J."/>
            <person name="Schubert V."/>
            <person name="Nelson M."/>
            <person name="Geu-Flores F."/>
            <person name="Crespi M."/>
            <person name="Gallardo-Guerrero K."/>
            <person name="Delaux P.-M."/>
            <person name="Salse J."/>
            <person name="Berges H."/>
            <person name="Guyot R."/>
            <person name="Gouzy J."/>
            <person name="Peret B."/>
        </authorList>
    </citation>
    <scope>NUCLEOTIDE SEQUENCE [LARGE SCALE GENOMIC DNA]</scope>
    <source>
        <strain evidence="12">cv. Amiga</strain>
    </source>
</reference>
<evidence type="ECO:0000256" key="3">
    <source>
        <dbReference type="ARBA" id="ARBA00022603"/>
    </source>
</evidence>
<dbReference type="InterPro" id="IPR036987">
    <property type="entry name" value="SRA-YDG_sf"/>
</dbReference>
<dbReference type="PROSITE" id="PS51575">
    <property type="entry name" value="SAM_MT43_SUVAR39_2"/>
    <property type="match status" value="1"/>
</dbReference>
<accession>A0A6A4MRX8</accession>
<evidence type="ECO:0000256" key="1">
    <source>
        <dbReference type="ARBA" id="ARBA00004584"/>
    </source>
</evidence>
<feature type="compositionally biased region" description="Acidic residues" evidence="10">
    <location>
        <begin position="132"/>
        <end position="149"/>
    </location>
</feature>
<evidence type="ECO:0000256" key="9">
    <source>
        <dbReference type="PROSITE-ProRule" id="PRU00358"/>
    </source>
</evidence>
<dbReference type="InterPro" id="IPR025794">
    <property type="entry name" value="H3-K9-MeTrfase_plant"/>
</dbReference>
<keyword evidence="2" id="KW-0158">Chromosome</keyword>
<dbReference type="SUPFAM" id="SSF88697">
    <property type="entry name" value="PUA domain-like"/>
    <property type="match status" value="1"/>
</dbReference>
<organism evidence="11 12">
    <name type="scientific">Lupinus albus</name>
    <name type="common">White lupine</name>
    <name type="synonym">Lupinus termis</name>
    <dbReference type="NCBI Taxonomy" id="3870"/>
    <lineage>
        <taxon>Eukaryota</taxon>
        <taxon>Viridiplantae</taxon>
        <taxon>Streptophyta</taxon>
        <taxon>Embryophyta</taxon>
        <taxon>Tracheophyta</taxon>
        <taxon>Spermatophyta</taxon>
        <taxon>Magnoliopsida</taxon>
        <taxon>eudicotyledons</taxon>
        <taxon>Gunneridae</taxon>
        <taxon>Pentapetalae</taxon>
        <taxon>rosids</taxon>
        <taxon>fabids</taxon>
        <taxon>Fabales</taxon>
        <taxon>Fabaceae</taxon>
        <taxon>Papilionoideae</taxon>
        <taxon>50 kb inversion clade</taxon>
        <taxon>genistoids sensu lato</taxon>
        <taxon>core genistoids</taxon>
        <taxon>Genisteae</taxon>
        <taxon>Lupinus</taxon>
    </lineage>
</organism>
<evidence type="ECO:0000256" key="2">
    <source>
        <dbReference type="ARBA" id="ARBA00022454"/>
    </source>
</evidence>
<dbReference type="SUPFAM" id="SSF82199">
    <property type="entry name" value="SET domain"/>
    <property type="match status" value="1"/>
</dbReference>
<dbReference type="Pfam" id="PF00856">
    <property type="entry name" value="SET"/>
    <property type="match status" value="1"/>
</dbReference>
<evidence type="ECO:0000256" key="5">
    <source>
        <dbReference type="ARBA" id="ARBA00022691"/>
    </source>
</evidence>
<dbReference type="Proteomes" id="UP000447434">
    <property type="component" value="Chromosome 24"/>
</dbReference>
<dbReference type="InterPro" id="IPR001214">
    <property type="entry name" value="SET_dom"/>
</dbReference>